<protein>
    <recommendedName>
        <fullName evidence="5">Small ribosomal subunit protein bS18c</fullName>
    </recommendedName>
</protein>
<dbReference type="PANTHER" id="PTHR13479:SF65">
    <property type="entry name" value="F10K1.8 PROTEIN"/>
    <property type="match status" value="1"/>
</dbReference>
<reference evidence="8 9" key="1">
    <citation type="submission" date="2020-09" db="EMBL/GenBank/DDBJ databases">
        <title>De no assembly of potato wild relative species, Solanum commersonii.</title>
        <authorList>
            <person name="Cho K."/>
        </authorList>
    </citation>
    <scope>NUCLEOTIDE SEQUENCE [LARGE SCALE GENOMIC DNA]</scope>
    <source>
        <strain evidence="8">LZ3.2</strain>
        <tissue evidence="8">Leaf</tissue>
    </source>
</reference>
<gene>
    <name evidence="8" type="ORF">H5410_053529</name>
</gene>
<comment type="similarity">
    <text evidence="6">Belongs to the bacterial ribosomal protein bS18 family.</text>
</comment>
<dbReference type="GO" id="GO:0070181">
    <property type="term" value="F:small ribosomal subunit rRNA binding"/>
    <property type="evidence" value="ECO:0007669"/>
    <property type="project" value="TreeGrafter"/>
</dbReference>
<dbReference type="Gene3D" id="4.10.640.10">
    <property type="entry name" value="Ribosomal protein S18"/>
    <property type="match status" value="1"/>
</dbReference>
<keyword evidence="1" id="KW-0699">rRNA-binding</keyword>
<evidence type="ECO:0000313" key="9">
    <source>
        <dbReference type="Proteomes" id="UP000824120"/>
    </source>
</evidence>
<dbReference type="OrthoDB" id="21463at2759"/>
<dbReference type="GO" id="GO:0006412">
    <property type="term" value="P:translation"/>
    <property type="evidence" value="ECO:0007669"/>
    <property type="project" value="InterPro"/>
</dbReference>
<keyword evidence="7" id="KW-0472">Membrane</keyword>
<dbReference type="AlphaFoldDB" id="A0A9J5X6N4"/>
<evidence type="ECO:0000256" key="4">
    <source>
        <dbReference type="ARBA" id="ARBA00023274"/>
    </source>
</evidence>
<keyword evidence="4 6" id="KW-0687">Ribonucleoprotein</keyword>
<evidence type="ECO:0000256" key="6">
    <source>
        <dbReference type="RuleBase" id="RU003910"/>
    </source>
</evidence>
<dbReference type="EMBL" id="JACXVP010000010">
    <property type="protein sequence ID" value="KAG5582902.1"/>
    <property type="molecule type" value="Genomic_DNA"/>
</dbReference>
<evidence type="ECO:0000256" key="7">
    <source>
        <dbReference type="SAM" id="Phobius"/>
    </source>
</evidence>
<evidence type="ECO:0000256" key="5">
    <source>
        <dbReference type="ARBA" id="ARBA00035266"/>
    </source>
</evidence>
<dbReference type="InterPro" id="IPR001648">
    <property type="entry name" value="Ribosomal_bS18"/>
</dbReference>
<evidence type="ECO:0000256" key="3">
    <source>
        <dbReference type="ARBA" id="ARBA00022980"/>
    </source>
</evidence>
<dbReference type="GO" id="GO:0003735">
    <property type="term" value="F:structural constituent of ribosome"/>
    <property type="evidence" value="ECO:0007669"/>
    <property type="project" value="InterPro"/>
</dbReference>
<dbReference type="PANTHER" id="PTHR13479">
    <property type="entry name" value="30S RIBOSOMAL PROTEIN S18"/>
    <property type="match status" value="1"/>
</dbReference>
<organism evidence="8 9">
    <name type="scientific">Solanum commersonii</name>
    <name type="common">Commerson's wild potato</name>
    <name type="synonym">Commerson's nightshade</name>
    <dbReference type="NCBI Taxonomy" id="4109"/>
    <lineage>
        <taxon>Eukaryota</taxon>
        <taxon>Viridiplantae</taxon>
        <taxon>Streptophyta</taxon>
        <taxon>Embryophyta</taxon>
        <taxon>Tracheophyta</taxon>
        <taxon>Spermatophyta</taxon>
        <taxon>Magnoliopsida</taxon>
        <taxon>eudicotyledons</taxon>
        <taxon>Gunneridae</taxon>
        <taxon>Pentapetalae</taxon>
        <taxon>asterids</taxon>
        <taxon>lamiids</taxon>
        <taxon>Solanales</taxon>
        <taxon>Solanaceae</taxon>
        <taxon>Solanoideae</taxon>
        <taxon>Solaneae</taxon>
        <taxon>Solanum</taxon>
    </lineage>
</organism>
<evidence type="ECO:0000313" key="8">
    <source>
        <dbReference type="EMBL" id="KAG5582902.1"/>
    </source>
</evidence>
<sequence>TKSANPFSISAAAATAAVAIAAVAIAAAAIAVVKMKIFRGVLRTANACLSRYSSHHRTFSALPNFGEQQAYASSICHVRPLLQEEMRLDSTFTDTPDISDDKTITSVLESECNDNDTEIADTVKSQLDSQLLILDVGYKIQKHISPSVLSSASIDTTELEFSRLSFSVKESTLPVKGYRHKLDMEFDCKFDTGQWACLDKVNSSEYSVNRVLLFGYSKSFPLLSVDDASDVCDVSSVTTTHKVFADMSGSALEKYIDTYDFRQYLNFRNFNLSWQLYTVVASSHGDNNFTVLGLLEKLNTTGEQRYKSESWCIHEFWYKLYPWCSECWPQSEKWNGSVFGSVSPTGHNQFLHLSSGHSIVAGVDDCSVIVLWIILEICIRLFCGLMSLEYPITTSLKRSSHIFSDNKFPIHKFAHYWIQARMMLEVLAKKAVLFKKVSPEVGRVEDFNGVQNKRATIPFLRTQMLHEQQVAQLEKFHLPLCDQMLLLEAPDDKQSTNSFESAEDFERRIFGDSAGNRPSPNSFFRKLDDAEKSYDRSSMGSTFSSGNRSSILDGLDESFNTLSDGMDGKLKEAASYFQVDPDEVNKEDYAYRADMTFWPGNTYELKDLDLRKPGVRKPKKRDEFETTTEEVLRKADFRNVRFLANFITEAGILHKRSKTGISAKAQRKIAREIKTARAFGLMPFTTMGTKHFVFGRTMEDLDADYEYEMYDPNFVDSEAGREPF</sequence>
<keyword evidence="9" id="KW-1185">Reference proteome</keyword>
<evidence type="ECO:0000256" key="1">
    <source>
        <dbReference type="ARBA" id="ARBA00022730"/>
    </source>
</evidence>
<dbReference type="SUPFAM" id="SSF46911">
    <property type="entry name" value="Ribosomal protein S18"/>
    <property type="match status" value="1"/>
</dbReference>
<feature type="non-terminal residue" evidence="8">
    <location>
        <position position="724"/>
    </location>
</feature>
<comment type="caution">
    <text evidence="8">The sequence shown here is derived from an EMBL/GenBank/DDBJ whole genome shotgun (WGS) entry which is preliminary data.</text>
</comment>
<keyword evidence="3 6" id="KW-0689">Ribosomal protein</keyword>
<feature type="transmembrane region" description="Helical" evidence="7">
    <location>
        <begin position="12"/>
        <end position="33"/>
    </location>
</feature>
<evidence type="ECO:0000256" key="2">
    <source>
        <dbReference type="ARBA" id="ARBA00022884"/>
    </source>
</evidence>
<dbReference type="InterPro" id="IPR036870">
    <property type="entry name" value="Ribosomal_bS18_sf"/>
</dbReference>
<keyword evidence="2" id="KW-0694">RNA-binding</keyword>
<dbReference type="Pfam" id="PF01084">
    <property type="entry name" value="Ribosomal_S18"/>
    <property type="match status" value="1"/>
</dbReference>
<name>A0A9J5X6N4_SOLCO</name>
<keyword evidence="7" id="KW-1133">Transmembrane helix</keyword>
<proteinExistence type="inferred from homology"/>
<dbReference type="PRINTS" id="PR00974">
    <property type="entry name" value="RIBOSOMALS18"/>
</dbReference>
<dbReference type="Proteomes" id="UP000824120">
    <property type="component" value="Chromosome 10"/>
</dbReference>
<dbReference type="GO" id="GO:0005763">
    <property type="term" value="C:mitochondrial small ribosomal subunit"/>
    <property type="evidence" value="ECO:0007669"/>
    <property type="project" value="TreeGrafter"/>
</dbReference>
<keyword evidence="7" id="KW-0812">Transmembrane</keyword>
<accession>A0A9J5X6N4</accession>
<dbReference type="NCBIfam" id="TIGR00165">
    <property type="entry name" value="S18"/>
    <property type="match status" value="1"/>
</dbReference>